<evidence type="ECO:0000256" key="1">
    <source>
        <dbReference type="ARBA" id="ARBA00004141"/>
    </source>
</evidence>
<dbReference type="InterPro" id="IPR019109">
    <property type="entry name" value="MamF_MmsF"/>
</dbReference>
<keyword evidence="3 5" id="KW-1133">Transmembrane helix</keyword>
<evidence type="ECO:0000256" key="4">
    <source>
        <dbReference type="ARBA" id="ARBA00023136"/>
    </source>
</evidence>
<name>A0ABU7V0M2_9GAMM</name>
<feature type="transmembrane region" description="Helical" evidence="5">
    <location>
        <begin position="74"/>
        <end position="102"/>
    </location>
</feature>
<reference evidence="6 7" key="1">
    <citation type="submission" date="2024-01" db="EMBL/GenBank/DDBJ databases">
        <title>Novel species of the genus Luteimonas isolated from rivers.</title>
        <authorList>
            <person name="Lu H."/>
        </authorList>
    </citation>
    <scope>NUCLEOTIDE SEQUENCE [LARGE SCALE GENOMIC DNA]</scope>
    <source>
        <strain evidence="6 7">FXH3W</strain>
    </source>
</reference>
<keyword evidence="7" id="KW-1185">Reference proteome</keyword>
<evidence type="ECO:0000256" key="3">
    <source>
        <dbReference type="ARBA" id="ARBA00022989"/>
    </source>
</evidence>
<dbReference type="EMBL" id="JAZHBO010000002">
    <property type="protein sequence ID" value="MEF2156326.1"/>
    <property type="molecule type" value="Genomic_DNA"/>
</dbReference>
<dbReference type="Pfam" id="PF09685">
    <property type="entry name" value="MamF_MmsF"/>
    <property type="match status" value="1"/>
</dbReference>
<evidence type="ECO:0000256" key="2">
    <source>
        <dbReference type="ARBA" id="ARBA00022692"/>
    </source>
</evidence>
<dbReference type="Proteomes" id="UP001356170">
    <property type="component" value="Unassembled WGS sequence"/>
</dbReference>
<keyword evidence="2 5" id="KW-0812">Transmembrane</keyword>
<dbReference type="RefSeq" id="WP_331688944.1">
    <property type="nucleotide sequence ID" value="NZ_JAZHBN010000001.1"/>
</dbReference>
<comment type="caution">
    <text evidence="6">The sequence shown here is derived from an EMBL/GenBank/DDBJ whole genome shotgun (WGS) entry which is preliminary data.</text>
</comment>
<evidence type="ECO:0000256" key="5">
    <source>
        <dbReference type="SAM" id="Phobius"/>
    </source>
</evidence>
<proteinExistence type="predicted"/>
<comment type="subcellular location">
    <subcellularLocation>
        <location evidence="1">Membrane</location>
        <topology evidence="1">Multi-pass membrane protein</topology>
    </subcellularLocation>
</comment>
<evidence type="ECO:0000313" key="7">
    <source>
        <dbReference type="Proteomes" id="UP001356170"/>
    </source>
</evidence>
<organism evidence="6 7">
    <name type="scientific">Aquilutibacter rugosus</name>
    <dbReference type="NCBI Taxonomy" id="3115820"/>
    <lineage>
        <taxon>Bacteria</taxon>
        <taxon>Pseudomonadati</taxon>
        <taxon>Pseudomonadota</taxon>
        <taxon>Gammaproteobacteria</taxon>
        <taxon>Lysobacterales</taxon>
        <taxon>Lysobacteraceae</taxon>
        <taxon>Aquilutibacter</taxon>
    </lineage>
</organism>
<gene>
    <name evidence="6" type="ORF">V3390_08835</name>
</gene>
<feature type="transmembrane region" description="Helical" evidence="5">
    <location>
        <begin position="28"/>
        <end position="53"/>
    </location>
</feature>
<feature type="transmembrane region" description="Helical" evidence="5">
    <location>
        <begin position="108"/>
        <end position="130"/>
    </location>
</feature>
<accession>A0ABU7V0M2</accession>
<keyword evidence="4 5" id="KW-0472">Membrane</keyword>
<sequence length="148" mass="16132">MNTQYSDMPYAVSESEKHWAAATHWGGALLAFLTAWMVGVAGFVVPLGIQLTMGRSSTFISQHAKESMNFNLSMFIYAVVGVIIGIVLLGTSVLTLGLGLILTLPAGFILLLGYCALALTWLVCSIIGTLRAYEGREYHYPVTMRLIR</sequence>
<evidence type="ECO:0000313" key="6">
    <source>
        <dbReference type="EMBL" id="MEF2156326.1"/>
    </source>
</evidence>
<protein>
    <submittedName>
        <fullName evidence="6">DUF4870 domain-containing protein</fullName>
    </submittedName>
</protein>